<feature type="compositionally biased region" description="Acidic residues" evidence="1">
    <location>
        <begin position="169"/>
        <end position="181"/>
    </location>
</feature>
<feature type="compositionally biased region" description="Low complexity" evidence="1">
    <location>
        <begin position="31"/>
        <end position="42"/>
    </location>
</feature>
<sequence>MAQRQSARVGQMSNIDGPPPASKVQHAPQETTAPTARLPRAAKQALMDNRPWVPKKSRQGTANKSASSTNIPAGKSLNTSQAGTADSEETEKVKVKGKVDKRKRKRAASAADQEATPGVKERKKIRVVKPSKTAAKYRPACIDDSDSDVAVPLVTTQHQASQGVSTQVEESDMSEGLDENGEDRSLNIGSEELEDGEGEYREEHGGVHDLSREKVGWAISRALDHVNNLPQSPLPLSDLPRTSSHPPTTDDDSFKSESPVELDDDEEPPQSVVDQNKSVGFKWTRRNQVIDESSDSELEASAMVTMAVKPKRQSQRVKKLAEELPTIHDRKTKGMQVLQAKAAKTSVVVKAERPLSPGLVTHDDVGSERPVADSNTQPWLERSNVKIYFAGKVAKISLKAQNPEIRAVMQRSFSVGCLQVVFGREEDFTLTSETLGDLITPVATGGVERIALDALITSADMLGYNGENDIAHRLEDGAIDCYVTPLTSYSAHRLALFRAAVKKAAVGVAIVSLNLVKNTSEDNGELLRKYNYIFPKTPEKAFDRSKPFQNDVIIDIIRAAYFTTGQYTNLGLEFPEKFRSSLTTLQDELEVPPSMAALAATAAEAVIQDFNLKQIKGMDFVSKALDNTYKDHMYLLVEMRRRKPRSYHKLMHHLFVAATGNQLMNTHGRPKDQLLAEVEWDNMVESD</sequence>
<evidence type="ECO:0000256" key="1">
    <source>
        <dbReference type="SAM" id="MobiDB-lite"/>
    </source>
</evidence>
<accession>A0A401GE85</accession>
<dbReference type="GeneID" id="38777352"/>
<reference evidence="3 4" key="1">
    <citation type="journal article" date="2018" name="Sci. Rep.">
        <title>Genome sequence of the cauliflower mushroom Sparassis crispa (Hanabiratake) and its association with beneficial usage.</title>
        <authorList>
            <person name="Kiyama R."/>
            <person name="Furutani Y."/>
            <person name="Kawaguchi K."/>
            <person name="Nakanishi T."/>
        </authorList>
    </citation>
    <scope>NUCLEOTIDE SEQUENCE [LARGE SCALE GENOMIC DNA]</scope>
</reference>
<dbReference type="OrthoDB" id="2803562at2759"/>
<dbReference type="EMBL" id="BFAD01000003">
    <property type="protein sequence ID" value="GBE80435.1"/>
    <property type="molecule type" value="Genomic_DNA"/>
</dbReference>
<dbReference type="Pfam" id="PF20149">
    <property type="entry name" value="DUF6532"/>
    <property type="match status" value="1"/>
</dbReference>
<feature type="compositionally biased region" description="Basic and acidic residues" evidence="1">
    <location>
        <begin position="198"/>
        <end position="210"/>
    </location>
</feature>
<evidence type="ECO:0000259" key="2">
    <source>
        <dbReference type="Pfam" id="PF20149"/>
    </source>
</evidence>
<name>A0A401GE85_9APHY</name>
<feature type="region of interest" description="Disordered" evidence="1">
    <location>
        <begin position="227"/>
        <end position="279"/>
    </location>
</feature>
<dbReference type="AlphaFoldDB" id="A0A401GE85"/>
<feature type="region of interest" description="Disordered" evidence="1">
    <location>
        <begin position="1"/>
        <end position="135"/>
    </location>
</feature>
<evidence type="ECO:0000313" key="4">
    <source>
        <dbReference type="Proteomes" id="UP000287166"/>
    </source>
</evidence>
<protein>
    <recommendedName>
        <fullName evidence="2">DUF6532 domain-containing protein</fullName>
    </recommendedName>
</protein>
<dbReference type="InParanoid" id="A0A401GE85"/>
<dbReference type="RefSeq" id="XP_027611348.1">
    <property type="nucleotide sequence ID" value="XM_027755547.1"/>
</dbReference>
<comment type="caution">
    <text evidence="3">The sequence shown here is derived from an EMBL/GenBank/DDBJ whole genome shotgun (WGS) entry which is preliminary data.</text>
</comment>
<organism evidence="3 4">
    <name type="scientific">Sparassis crispa</name>
    <dbReference type="NCBI Taxonomy" id="139825"/>
    <lineage>
        <taxon>Eukaryota</taxon>
        <taxon>Fungi</taxon>
        <taxon>Dikarya</taxon>
        <taxon>Basidiomycota</taxon>
        <taxon>Agaricomycotina</taxon>
        <taxon>Agaricomycetes</taxon>
        <taxon>Polyporales</taxon>
        <taxon>Sparassidaceae</taxon>
        <taxon>Sparassis</taxon>
    </lineage>
</organism>
<evidence type="ECO:0000313" key="3">
    <source>
        <dbReference type="EMBL" id="GBE80435.1"/>
    </source>
</evidence>
<feature type="compositionally biased region" description="Low complexity" evidence="1">
    <location>
        <begin position="229"/>
        <end position="240"/>
    </location>
</feature>
<keyword evidence="4" id="KW-1185">Reference proteome</keyword>
<feature type="compositionally biased region" description="Polar residues" evidence="1">
    <location>
        <begin position="59"/>
        <end position="84"/>
    </location>
</feature>
<proteinExistence type="predicted"/>
<feature type="compositionally biased region" description="Polar residues" evidence="1">
    <location>
        <begin position="157"/>
        <end position="168"/>
    </location>
</feature>
<feature type="region of interest" description="Disordered" evidence="1">
    <location>
        <begin position="157"/>
        <end position="210"/>
    </location>
</feature>
<gene>
    <name evidence="3" type="ORF">SCP_0301500</name>
</gene>
<feature type="compositionally biased region" description="Polar residues" evidence="1">
    <location>
        <begin position="1"/>
        <end position="14"/>
    </location>
</feature>
<dbReference type="InterPro" id="IPR045341">
    <property type="entry name" value="DUF6532"/>
</dbReference>
<dbReference type="STRING" id="139825.A0A401GE85"/>
<dbReference type="Proteomes" id="UP000287166">
    <property type="component" value="Unassembled WGS sequence"/>
</dbReference>
<feature type="domain" description="DUF6532" evidence="2">
    <location>
        <begin position="476"/>
        <end position="637"/>
    </location>
</feature>